<reference evidence="4" key="2">
    <citation type="submission" date="2019-06" db="EMBL/GenBank/DDBJ databases">
        <title>Co-occurence of chitin degradation, pigmentation and bioactivity in marine Pseudoalteromonas.</title>
        <authorList>
            <person name="Sonnenschein E.C."/>
            <person name="Bech P.K."/>
        </authorList>
    </citation>
    <scope>NUCLEOTIDE SEQUENCE [LARGE SCALE GENOMIC DNA]</scope>
    <source>
        <strain evidence="4">S2599</strain>
    </source>
</reference>
<evidence type="ECO:0000313" key="4">
    <source>
        <dbReference type="Proteomes" id="UP000306719"/>
    </source>
</evidence>
<evidence type="ECO:0000313" key="3">
    <source>
        <dbReference type="EMBL" id="TMP36626.1"/>
    </source>
</evidence>
<accession>A0A5S3WZ26</accession>
<dbReference type="RefSeq" id="WP_138545308.1">
    <property type="nucleotide sequence ID" value="NZ_PNCJ01000017.1"/>
</dbReference>
<dbReference type="PANTHER" id="PTHR45947">
    <property type="entry name" value="SULFOQUINOVOSYL TRANSFERASE SQD2"/>
    <property type="match status" value="1"/>
</dbReference>
<name>A0A5S3WZ26_9GAMM</name>
<dbReference type="EMBL" id="PNCJ01000017">
    <property type="protein sequence ID" value="TMP36626.1"/>
    <property type="molecule type" value="Genomic_DNA"/>
</dbReference>
<dbReference type="Pfam" id="PF13439">
    <property type="entry name" value="Glyco_transf_4"/>
    <property type="match status" value="1"/>
</dbReference>
<dbReference type="Proteomes" id="UP000306719">
    <property type="component" value="Unassembled WGS sequence"/>
</dbReference>
<organism evidence="3 4">
    <name type="scientific">Pseudoalteromonas rubra</name>
    <dbReference type="NCBI Taxonomy" id="43658"/>
    <lineage>
        <taxon>Bacteria</taxon>
        <taxon>Pseudomonadati</taxon>
        <taxon>Pseudomonadota</taxon>
        <taxon>Gammaproteobacteria</taxon>
        <taxon>Alteromonadales</taxon>
        <taxon>Pseudoalteromonadaceae</taxon>
        <taxon>Pseudoalteromonas</taxon>
    </lineage>
</organism>
<feature type="domain" description="Glycosyltransferase subfamily 4-like N-terminal" evidence="2">
    <location>
        <begin position="96"/>
        <end position="192"/>
    </location>
</feature>
<keyword evidence="3" id="KW-0808">Transferase</keyword>
<sequence>MHVVVLPSWYPEFPGDINGCFFREQAIALNKVVQKVGVLYPQMLGFSALKSGLGRREIEVVNDSGLPTYRYHFTNTVPYFEKIIHRGWLKKGEALFVKYIEEHGMPDILHAHSLFKAGFLAQYLSRKYNIPFVVTEHITAYARDNISGKKITQAKPVIESASACIAVSNEFSTLLNRTFVTNKWQYIPNIVSNDFLLHQINSEKTSKENFHFINVCALLPKKRVDILIKAFAIACKTLNNISLDIGGDGPEATRLQELVTELGLNDRVSLLGSLTRDQVKEKMYEADVFVLSSEYETFGVVVVEALALGKPVIATKCGGPETIVSNEVGTLIEKNSPEAMAEAMIQMYRQYEKFDKYEIRAYCDREFSEHSVVGRLVETYHTAISNK</sequence>
<comment type="caution">
    <text evidence="3">The sequence shown here is derived from an EMBL/GenBank/DDBJ whole genome shotgun (WGS) entry which is preliminary data.</text>
</comment>
<gene>
    <name evidence="3" type="ORF">CWB98_13445</name>
</gene>
<proteinExistence type="predicted"/>
<dbReference type="InterPro" id="IPR028098">
    <property type="entry name" value="Glyco_trans_4-like_N"/>
</dbReference>
<dbReference type="InterPro" id="IPR050194">
    <property type="entry name" value="Glycosyltransferase_grp1"/>
</dbReference>
<evidence type="ECO:0000259" key="2">
    <source>
        <dbReference type="Pfam" id="PF13439"/>
    </source>
</evidence>
<feature type="domain" description="Glycosyl transferase family 1" evidence="1">
    <location>
        <begin position="203"/>
        <end position="357"/>
    </location>
</feature>
<dbReference type="SUPFAM" id="SSF53756">
    <property type="entry name" value="UDP-Glycosyltransferase/glycogen phosphorylase"/>
    <property type="match status" value="1"/>
</dbReference>
<dbReference type="InterPro" id="IPR001296">
    <property type="entry name" value="Glyco_trans_1"/>
</dbReference>
<dbReference type="Pfam" id="PF00534">
    <property type="entry name" value="Glycos_transf_1"/>
    <property type="match status" value="1"/>
</dbReference>
<dbReference type="PANTHER" id="PTHR45947:SF3">
    <property type="entry name" value="SULFOQUINOVOSYL TRANSFERASE SQD2"/>
    <property type="match status" value="1"/>
</dbReference>
<dbReference type="OrthoDB" id="9775208at2"/>
<dbReference type="Gene3D" id="3.40.50.2000">
    <property type="entry name" value="Glycogen Phosphorylase B"/>
    <property type="match status" value="2"/>
</dbReference>
<evidence type="ECO:0000259" key="1">
    <source>
        <dbReference type="Pfam" id="PF00534"/>
    </source>
</evidence>
<protein>
    <submittedName>
        <fullName evidence="3">Glycosyltransferase family 4 protein</fullName>
    </submittedName>
</protein>
<dbReference type="GO" id="GO:0016757">
    <property type="term" value="F:glycosyltransferase activity"/>
    <property type="evidence" value="ECO:0007669"/>
    <property type="project" value="InterPro"/>
</dbReference>
<reference evidence="3 4" key="1">
    <citation type="submission" date="2018-01" db="EMBL/GenBank/DDBJ databases">
        <authorList>
            <person name="Paulsen S."/>
            <person name="Gram L.K."/>
        </authorList>
    </citation>
    <scope>NUCLEOTIDE SEQUENCE [LARGE SCALE GENOMIC DNA]</scope>
    <source>
        <strain evidence="3 4">S2599</strain>
    </source>
</reference>
<dbReference type="AlphaFoldDB" id="A0A5S3WZ26"/>